<protein>
    <submittedName>
        <fullName evidence="2">PadR family transcriptional regulator</fullName>
    </submittedName>
</protein>
<dbReference type="InterPro" id="IPR036388">
    <property type="entry name" value="WH-like_DNA-bd_sf"/>
</dbReference>
<dbReference type="Gene3D" id="1.10.10.10">
    <property type="entry name" value="Winged helix-like DNA-binding domain superfamily/Winged helix DNA-binding domain"/>
    <property type="match status" value="1"/>
</dbReference>
<evidence type="ECO:0000313" key="2">
    <source>
        <dbReference type="EMBL" id="AZP03476.1"/>
    </source>
</evidence>
<dbReference type="EMBL" id="CP034465">
    <property type="protein sequence ID" value="AZP03476.1"/>
    <property type="molecule type" value="Genomic_DNA"/>
</dbReference>
<dbReference type="SUPFAM" id="SSF46785">
    <property type="entry name" value="Winged helix' DNA-binding domain"/>
    <property type="match status" value="1"/>
</dbReference>
<dbReference type="OrthoDB" id="9808017at2"/>
<dbReference type="InterPro" id="IPR036390">
    <property type="entry name" value="WH_DNA-bd_sf"/>
</dbReference>
<dbReference type="RefSeq" id="WP_126108567.1">
    <property type="nucleotide sequence ID" value="NZ_CP034465.1"/>
</dbReference>
<dbReference type="AlphaFoldDB" id="A0A3Q9BJQ5"/>
<evidence type="ECO:0000259" key="1">
    <source>
        <dbReference type="Pfam" id="PF03551"/>
    </source>
</evidence>
<reference evidence="3" key="1">
    <citation type="submission" date="2018-12" db="EMBL/GenBank/DDBJ databases">
        <title>Complete genome sequencing of Jeotgalibaca sp. H21T32.</title>
        <authorList>
            <person name="Bae J.-W."/>
            <person name="Lee S.-Y."/>
        </authorList>
    </citation>
    <scope>NUCLEOTIDE SEQUENCE [LARGE SCALE GENOMIC DNA]</scope>
    <source>
        <strain evidence="3">H21T32</strain>
    </source>
</reference>
<dbReference type="InterPro" id="IPR005149">
    <property type="entry name" value="Tscrpt_reg_PadR_N"/>
</dbReference>
<gene>
    <name evidence="2" type="ORF">EJN90_01640</name>
</gene>
<accession>A0A3Q9BJQ5</accession>
<dbReference type="InterPro" id="IPR052509">
    <property type="entry name" value="Metal_resp_DNA-bind_regulator"/>
</dbReference>
<evidence type="ECO:0000313" key="3">
    <source>
        <dbReference type="Proteomes" id="UP000273326"/>
    </source>
</evidence>
<dbReference type="PANTHER" id="PTHR33169:SF14">
    <property type="entry name" value="TRANSCRIPTIONAL REGULATOR RV3488"/>
    <property type="match status" value="1"/>
</dbReference>
<dbReference type="PANTHER" id="PTHR33169">
    <property type="entry name" value="PADR-FAMILY TRANSCRIPTIONAL REGULATOR"/>
    <property type="match status" value="1"/>
</dbReference>
<dbReference type="Proteomes" id="UP000273326">
    <property type="component" value="Chromosome"/>
</dbReference>
<sequence length="108" mass="12521">MISSDVMRGFNDLLILSILSKNDSYGYQISSTIKEISQGTYIMKETTLYSAFARLEKKELIHSYASTETFGKPRTYYRITALGNAVYREKIAEWQETKQLIENFITQE</sequence>
<organism evidence="2 3">
    <name type="scientific">Jeotgalibaca ciconiae</name>
    <dbReference type="NCBI Taxonomy" id="2496265"/>
    <lineage>
        <taxon>Bacteria</taxon>
        <taxon>Bacillati</taxon>
        <taxon>Bacillota</taxon>
        <taxon>Bacilli</taxon>
        <taxon>Lactobacillales</taxon>
        <taxon>Carnobacteriaceae</taxon>
        <taxon>Jeotgalibaca</taxon>
    </lineage>
</organism>
<keyword evidence="3" id="KW-1185">Reference proteome</keyword>
<dbReference type="Pfam" id="PF03551">
    <property type="entry name" value="PadR"/>
    <property type="match status" value="1"/>
</dbReference>
<feature type="domain" description="Transcription regulator PadR N-terminal" evidence="1">
    <location>
        <begin position="15"/>
        <end position="88"/>
    </location>
</feature>
<name>A0A3Q9BJQ5_9LACT</name>
<dbReference type="KEGG" id="jeh:EJN90_01640"/>
<proteinExistence type="predicted"/>